<evidence type="ECO:0000313" key="3">
    <source>
        <dbReference type="Proteomes" id="UP000673821"/>
    </source>
</evidence>
<dbReference type="RefSeq" id="WP_234476871.1">
    <property type="nucleotide sequence ID" value="NZ_CAJNBC010000003.1"/>
</dbReference>
<evidence type="ECO:0000313" key="2">
    <source>
        <dbReference type="EMBL" id="CAE6783987.1"/>
    </source>
</evidence>
<dbReference type="Proteomes" id="UP000673821">
    <property type="component" value="Unassembled WGS sequence"/>
</dbReference>
<protein>
    <recommendedName>
        <fullName evidence="4">DUF1800 domain-containing protein</fullName>
    </recommendedName>
</protein>
<dbReference type="InterPro" id="IPR014917">
    <property type="entry name" value="DUF1800"/>
</dbReference>
<comment type="caution">
    <text evidence="2">The sequence shown here is derived from an EMBL/GenBank/DDBJ whole genome shotgun (WGS) entry which is preliminary data.</text>
</comment>
<name>A0ABM8S1N3_9BURK</name>
<dbReference type="Pfam" id="PF08811">
    <property type="entry name" value="DUF1800"/>
    <property type="match status" value="1"/>
</dbReference>
<evidence type="ECO:0000256" key="1">
    <source>
        <dbReference type="SAM" id="MobiDB-lite"/>
    </source>
</evidence>
<proteinExistence type="predicted"/>
<reference evidence="2 3" key="1">
    <citation type="submission" date="2021-02" db="EMBL/GenBank/DDBJ databases">
        <authorList>
            <person name="Vanwijnsberghe S."/>
        </authorList>
    </citation>
    <scope>NUCLEOTIDE SEQUENCE [LARGE SCALE GENOMIC DNA]</scope>
    <source>
        <strain evidence="2 3">R-69776</strain>
    </source>
</reference>
<keyword evidence="3" id="KW-1185">Reference proteome</keyword>
<sequence>MMKVLTGDKGGRWLTVTVTALAAVTWCAPAPAVQQQGASTSHAPHNKHRAPSAAPAVSAADQDILDADDARFFLTRVGFAPDSGEVAQYVGLTREQAVDKVLATARTESVTPLPDWVLEPIPTRDIRKTWTDDQRRDEQRLRGQRYELLRAWWVREMLSTPSPLTERMTLFWHNHFTSGQDKVQYPQQMAQQNMLLRRDALGNFGELLHDVAKDPAMLQYLDGASNRKGKPNENFAREVMELFTLGEGHYTQRDVSEAARAYTGWSLDPDTQAYVWRANQHDDGDKTVLGQTGPFDGDQVLDILLARPETATFVTTKLWREFVSDTPDPARIAPIAAQFRASHYDIKVALRGLFMSDAFWDDGDRGVLVKSPVEFVVGTLRAFDIGYDNTAPFAAQIRTLGENLFYPPNVKGWPGGTIWINSSTLLARKQFVEQLFRATETARPQRMNNPVGAKIAASGAPGNMQASPPMQRAMARVGPAGQGGVRFDIDTWLAHYNTAPTAKPGLSAELQLQHAVLPLTPVDAIETDSTASAYLEALLMDPAYQLK</sequence>
<gene>
    <name evidence="2" type="ORF">R69776_04448</name>
</gene>
<feature type="region of interest" description="Disordered" evidence="1">
    <location>
        <begin position="36"/>
        <end position="59"/>
    </location>
</feature>
<accession>A0ABM8S1N3</accession>
<evidence type="ECO:0008006" key="4">
    <source>
        <dbReference type="Google" id="ProtNLM"/>
    </source>
</evidence>
<organism evidence="2 3">
    <name type="scientific">Paraburkholderia nemoris</name>
    <dbReference type="NCBI Taxonomy" id="2793076"/>
    <lineage>
        <taxon>Bacteria</taxon>
        <taxon>Pseudomonadati</taxon>
        <taxon>Pseudomonadota</taxon>
        <taxon>Betaproteobacteria</taxon>
        <taxon>Burkholderiales</taxon>
        <taxon>Burkholderiaceae</taxon>
        <taxon>Paraburkholderia</taxon>
    </lineage>
</organism>
<dbReference type="EMBL" id="CAJNBH010000013">
    <property type="protein sequence ID" value="CAE6783987.1"/>
    <property type="molecule type" value="Genomic_DNA"/>
</dbReference>